<evidence type="ECO:0000313" key="16">
    <source>
        <dbReference type="Proteomes" id="UP001318040"/>
    </source>
</evidence>
<keyword evidence="4" id="KW-1017">Isopeptide bond</keyword>
<keyword evidence="6" id="KW-0832">Ubl conjugation</keyword>
<dbReference type="Proteomes" id="UP001318040">
    <property type="component" value="Chromosome 4"/>
</dbReference>
<evidence type="ECO:0000256" key="5">
    <source>
        <dbReference type="ARBA" id="ARBA00022553"/>
    </source>
</evidence>
<feature type="compositionally biased region" description="Acidic residues" evidence="14">
    <location>
        <begin position="185"/>
        <end position="196"/>
    </location>
</feature>
<feature type="domain" description="KANL2-like probable zinc-finger" evidence="15">
    <location>
        <begin position="324"/>
        <end position="380"/>
    </location>
</feature>
<dbReference type="InterPro" id="IPR025927">
    <property type="entry name" value="Znf_KANL2-like"/>
</dbReference>
<proteinExistence type="predicted"/>
<dbReference type="CTD" id="54934"/>
<dbReference type="PANTHER" id="PTHR13453:SF1">
    <property type="entry name" value="KAT8 REGULATORY NSL COMPLEX SUBUNIT 2"/>
    <property type="match status" value="1"/>
</dbReference>
<dbReference type="GO" id="GO:0005739">
    <property type="term" value="C:mitochondrion"/>
    <property type="evidence" value="ECO:0007669"/>
    <property type="project" value="UniProtKB-SubCell"/>
</dbReference>
<evidence type="ECO:0000256" key="3">
    <source>
        <dbReference type="ARBA" id="ARBA00015508"/>
    </source>
</evidence>
<dbReference type="RefSeq" id="XP_032800326.1">
    <property type="nucleotide sequence ID" value="XM_032944435.1"/>
</dbReference>
<evidence type="ECO:0000256" key="2">
    <source>
        <dbReference type="ARBA" id="ARBA00004173"/>
    </source>
</evidence>
<feature type="domain" description="KANL2-like probable zinc-finger" evidence="15">
    <location>
        <begin position="49"/>
        <end position="113"/>
    </location>
</feature>
<evidence type="ECO:0000256" key="11">
    <source>
        <dbReference type="ARBA" id="ARBA00033378"/>
    </source>
</evidence>
<feature type="region of interest" description="Disordered" evidence="14">
    <location>
        <begin position="150"/>
        <end position="198"/>
    </location>
</feature>
<keyword evidence="16" id="KW-1185">Reference proteome</keyword>
<evidence type="ECO:0000256" key="9">
    <source>
        <dbReference type="ARBA" id="ARBA00023242"/>
    </source>
</evidence>
<dbReference type="GO" id="GO:0044545">
    <property type="term" value="C:NSL complex"/>
    <property type="evidence" value="ECO:0007669"/>
    <property type="project" value="TreeGrafter"/>
</dbReference>
<sequence>MRFGMGHEQLRGRSNPGIFAMNRIRINVLATSGRGRAASLNRVPEPQSCAHTSRPCSLARLDGYDYCLKHILDDRAAPYRQCCYVSARNSKRCPNAAPRNERKDSSSLCAEHARKASKAARQQMRKQSSGITTESILADLGSYMLEDGRARTTKHSDASRLLDDSCSESEGERMQVDHNWRGDPDSEAESVDSDQEDPLKHAEVYTAEEVALITREKLIRLQSLYIDQFKRMQHLLKEKRRRYLHCRRSEDDPTTGIAVGVEGIQEQEDLRRLRAMKRYRRRFGVEALLHRQLKERRAMLSDPHTLPQLPSHRGAQRCMGTVDGVRCSNRILPLSKHCAAHICQDSAQLLFRMCPGVEGAPCNRPVPVSLSDNPHCPLHTPLPPSVSEQSLELSEDCSKHIDVVGEDPAQSSQLQEVEGGSMEWSGEQKDGTGNTTVCPSHGKEPRVIPSPTVSSLN</sequence>
<evidence type="ECO:0000313" key="17">
    <source>
        <dbReference type="RefSeq" id="XP_032800326.1"/>
    </source>
</evidence>
<reference evidence="17" key="1">
    <citation type="submission" date="2025-08" db="UniProtKB">
        <authorList>
            <consortium name="RefSeq"/>
        </authorList>
    </citation>
    <scope>IDENTIFICATION</scope>
    <source>
        <tissue evidence="17">Sperm</tissue>
    </source>
</reference>
<evidence type="ECO:0000256" key="4">
    <source>
        <dbReference type="ARBA" id="ARBA00022499"/>
    </source>
</evidence>
<gene>
    <name evidence="17" type="primary">KANSL2</name>
</gene>
<protein>
    <recommendedName>
        <fullName evidence="3">KAT8 regulatory NSL complex subunit 2</fullName>
    </recommendedName>
    <alternativeName>
        <fullName evidence="11">NSL complex protein NSL2</fullName>
    </alternativeName>
    <alternativeName>
        <fullName evidence="10">Non-specific lethal 2 homolog</fullName>
    </alternativeName>
</protein>
<evidence type="ECO:0000256" key="10">
    <source>
        <dbReference type="ARBA" id="ARBA00032947"/>
    </source>
</evidence>
<evidence type="ECO:0000256" key="6">
    <source>
        <dbReference type="ARBA" id="ARBA00022843"/>
    </source>
</evidence>
<organism evidence="16 17">
    <name type="scientific">Petromyzon marinus</name>
    <name type="common">Sea lamprey</name>
    <dbReference type="NCBI Taxonomy" id="7757"/>
    <lineage>
        <taxon>Eukaryota</taxon>
        <taxon>Metazoa</taxon>
        <taxon>Chordata</taxon>
        <taxon>Craniata</taxon>
        <taxon>Vertebrata</taxon>
        <taxon>Cyclostomata</taxon>
        <taxon>Hyperoartia</taxon>
        <taxon>Petromyzontiformes</taxon>
        <taxon>Petromyzontidae</taxon>
        <taxon>Petromyzon</taxon>
    </lineage>
</organism>
<comment type="subunit">
    <text evidence="13">Component of the NSL complex at least composed of KAT8/MOF, KANSL1, KANSL2, KANSL3, MCRS1, PHF20, OGT1/OGT, WDR5 and HCFC1.</text>
</comment>
<dbReference type="KEGG" id="pmrn:116937361"/>
<keyword evidence="8" id="KW-0496">Mitochondrion</keyword>
<keyword evidence="9" id="KW-0539">Nucleus</keyword>
<evidence type="ECO:0000256" key="1">
    <source>
        <dbReference type="ARBA" id="ARBA00004123"/>
    </source>
</evidence>
<dbReference type="InterPro" id="IPR026316">
    <property type="entry name" value="NSL2"/>
</dbReference>
<keyword evidence="5" id="KW-0597">Phosphoprotein</keyword>
<evidence type="ECO:0000256" key="13">
    <source>
        <dbReference type="ARBA" id="ARBA00093543"/>
    </source>
</evidence>
<evidence type="ECO:0000256" key="14">
    <source>
        <dbReference type="SAM" id="MobiDB-lite"/>
    </source>
</evidence>
<feature type="compositionally biased region" description="Basic and acidic residues" evidence="14">
    <location>
        <begin position="150"/>
        <end position="163"/>
    </location>
</feature>
<evidence type="ECO:0000259" key="15">
    <source>
        <dbReference type="Pfam" id="PF13891"/>
    </source>
</evidence>
<evidence type="ECO:0000256" key="8">
    <source>
        <dbReference type="ARBA" id="ARBA00023128"/>
    </source>
</evidence>
<accession>A0AAJ7SKG8</accession>
<name>A0AAJ7SKG8_PETMA</name>
<dbReference type="Pfam" id="PF13891">
    <property type="entry name" value="zf-C3HC3H_KANSL2"/>
    <property type="match status" value="2"/>
</dbReference>
<keyword evidence="7" id="KW-0156">Chromatin regulator</keyword>
<dbReference type="AlphaFoldDB" id="A0AAJ7SKG8"/>
<evidence type="ECO:0000256" key="7">
    <source>
        <dbReference type="ARBA" id="ARBA00022853"/>
    </source>
</evidence>
<feature type="region of interest" description="Disordered" evidence="14">
    <location>
        <begin position="406"/>
        <end position="457"/>
    </location>
</feature>
<comment type="subcellular location">
    <subcellularLocation>
        <location evidence="2">Mitochondrion</location>
    </subcellularLocation>
    <subcellularLocation>
        <location evidence="1">Nucleus</location>
    </subcellularLocation>
</comment>
<dbReference type="GO" id="GO:0006325">
    <property type="term" value="P:chromatin organization"/>
    <property type="evidence" value="ECO:0007669"/>
    <property type="project" value="UniProtKB-KW"/>
</dbReference>
<dbReference type="GO" id="GO:0005634">
    <property type="term" value="C:nucleus"/>
    <property type="evidence" value="ECO:0007669"/>
    <property type="project" value="UniProtKB-SubCell"/>
</dbReference>
<feature type="compositionally biased region" description="Basic and acidic residues" evidence="14">
    <location>
        <begin position="170"/>
        <end position="184"/>
    </location>
</feature>
<dbReference type="PANTHER" id="PTHR13453">
    <property type="entry name" value="KAT8 REGULATORY NSL COMPLEX SUBUNIT 2"/>
    <property type="match status" value="1"/>
</dbReference>
<evidence type="ECO:0000256" key="12">
    <source>
        <dbReference type="ARBA" id="ARBA00093359"/>
    </source>
</evidence>
<comment type="function">
    <text evidence="12">Non-catalytic component of the NSL histone acetyltransferase complex, a multiprotein complex that mediates histone H4 acetylation at 'Lys-5'- and 'Lys-8' (H4K5ac and H4K8ac) at transcription start sites and promotes transcription initiation. Required for NSL complex stability and for transcription of intraciliary transport genes in both ciliated and non-ciliated cells by regulating histone H4 acetylation at 'Lys-5'- and 'Lys-12' (H4K5ac and H4K12ac). This is necessary for cilium assembly in ciliated cells and for organization of the microtubule cytoskeleton in non-ciliated cells. Required within the NSL complex to maintain nuclear architecture stability by promoting KAT8-mediated acetylation of lamin LMNA.</text>
</comment>